<evidence type="ECO:0000313" key="9">
    <source>
        <dbReference type="EMBL" id="CAB4371839.1"/>
    </source>
</evidence>
<keyword evidence="4 7" id="KW-0812">Transmembrane</keyword>
<proteinExistence type="predicted"/>
<name>A0A6J5Z077_9ZZZZ</name>
<keyword evidence="2" id="KW-0813">Transport</keyword>
<feature type="transmembrane region" description="Helical" evidence="7">
    <location>
        <begin position="173"/>
        <end position="192"/>
    </location>
</feature>
<accession>A0A6J5Z077</accession>
<evidence type="ECO:0000313" key="13">
    <source>
        <dbReference type="EMBL" id="CAB5077362.1"/>
    </source>
</evidence>
<keyword evidence="6 7" id="KW-0472">Membrane</keyword>
<gene>
    <name evidence="10" type="ORF">UFOPK1906_01064</name>
    <name evidence="11" type="ORF">UFOPK2624_01211</name>
    <name evidence="8" type="ORF">UFOPK3331_00379</name>
    <name evidence="12" type="ORF">UFOPK3785_01761</name>
    <name evidence="9" type="ORF">UFOPK4201_01089</name>
    <name evidence="13" type="ORF">UFOPK4371_01010</name>
</gene>
<evidence type="ECO:0000256" key="1">
    <source>
        <dbReference type="ARBA" id="ARBA00004651"/>
    </source>
</evidence>
<evidence type="ECO:0000256" key="5">
    <source>
        <dbReference type="ARBA" id="ARBA00022989"/>
    </source>
</evidence>
<dbReference type="GO" id="GO:0005886">
    <property type="term" value="C:plasma membrane"/>
    <property type="evidence" value="ECO:0007669"/>
    <property type="project" value="UniProtKB-SubCell"/>
</dbReference>
<feature type="transmembrane region" description="Helical" evidence="7">
    <location>
        <begin position="16"/>
        <end position="37"/>
    </location>
</feature>
<dbReference type="PANTHER" id="PTHR23513">
    <property type="entry name" value="INTEGRAL MEMBRANE EFFLUX PROTEIN-RELATED"/>
    <property type="match status" value="1"/>
</dbReference>
<dbReference type="EMBL" id="CAEZVC010000062">
    <property type="protein sequence ID" value="CAB4624448.1"/>
    <property type="molecule type" value="Genomic_DNA"/>
</dbReference>
<reference evidence="8" key="1">
    <citation type="submission" date="2020-05" db="EMBL/GenBank/DDBJ databases">
        <authorList>
            <person name="Chiriac C."/>
            <person name="Salcher M."/>
            <person name="Ghai R."/>
            <person name="Kavagutti S V."/>
        </authorList>
    </citation>
    <scope>NUCLEOTIDE SEQUENCE</scope>
</reference>
<dbReference type="Gene3D" id="1.20.1250.20">
    <property type="entry name" value="MFS general substrate transporter like domains"/>
    <property type="match status" value="1"/>
</dbReference>
<feature type="transmembrane region" description="Helical" evidence="7">
    <location>
        <begin position="145"/>
        <end position="167"/>
    </location>
</feature>
<dbReference type="SUPFAM" id="SSF103473">
    <property type="entry name" value="MFS general substrate transporter"/>
    <property type="match status" value="1"/>
</dbReference>
<dbReference type="GO" id="GO:0022857">
    <property type="term" value="F:transmembrane transporter activity"/>
    <property type="evidence" value="ECO:0007669"/>
    <property type="project" value="InterPro"/>
</dbReference>
<feature type="transmembrane region" description="Helical" evidence="7">
    <location>
        <begin position="273"/>
        <end position="298"/>
    </location>
</feature>
<dbReference type="AlphaFoldDB" id="A0A6J5Z077"/>
<keyword evidence="3" id="KW-1003">Cell membrane</keyword>
<feature type="transmembrane region" description="Helical" evidence="7">
    <location>
        <begin position="49"/>
        <end position="69"/>
    </location>
</feature>
<feature type="transmembrane region" description="Helical" evidence="7">
    <location>
        <begin position="341"/>
        <end position="369"/>
    </location>
</feature>
<organism evidence="8">
    <name type="scientific">freshwater metagenome</name>
    <dbReference type="NCBI Taxonomy" id="449393"/>
    <lineage>
        <taxon>unclassified sequences</taxon>
        <taxon>metagenomes</taxon>
        <taxon>ecological metagenomes</taxon>
    </lineage>
</organism>
<dbReference type="EMBL" id="CAEZXY010000057">
    <property type="protein sequence ID" value="CAB4712761.1"/>
    <property type="molecule type" value="Genomic_DNA"/>
</dbReference>
<feature type="transmembrane region" description="Helical" evidence="7">
    <location>
        <begin position="107"/>
        <end position="124"/>
    </location>
</feature>
<dbReference type="InterPro" id="IPR036259">
    <property type="entry name" value="MFS_trans_sf"/>
</dbReference>
<comment type="subcellular location">
    <subcellularLocation>
        <location evidence="1">Cell membrane</location>
        <topology evidence="1">Multi-pass membrane protein</topology>
    </subcellularLocation>
</comment>
<evidence type="ECO:0000256" key="2">
    <source>
        <dbReference type="ARBA" id="ARBA00022448"/>
    </source>
</evidence>
<dbReference type="EMBL" id="CAFBRD010000051">
    <property type="protein sequence ID" value="CAB5077362.1"/>
    <property type="molecule type" value="Genomic_DNA"/>
</dbReference>
<evidence type="ECO:0000313" key="10">
    <source>
        <dbReference type="EMBL" id="CAB4624448.1"/>
    </source>
</evidence>
<evidence type="ECO:0000256" key="7">
    <source>
        <dbReference type="SAM" id="Phobius"/>
    </source>
</evidence>
<keyword evidence="5 7" id="KW-1133">Transmembrane helix</keyword>
<feature type="transmembrane region" description="Helical" evidence="7">
    <location>
        <begin position="310"/>
        <end position="329"/>
    </location>
</feature>
<evidence type="ECO:0000313" key="8">
    <source>
        <dbReference type="EMBL" id="CAB4333263.1"/>
    </source>
</evidence>
<feature type="transmembrane region" description="Helical" evidence="7">
    <location>
        <begin position="428"/>
        <end position="451"/>
    </location>
</feature>
<dbReference type="InterPro" id="IPR011701">
    <property type="entry name" value="MFS"/>
</dbReference>
<dbReference type="EMBL" id="CAFBNJ010000127">
    <property type="protein sequence ID" value="CAB4964462.1"/>
    <property type="molecule type" value="Genomic_DNA"/>
</dbReference>
<evidence type="ECO:0000256" key="4">
    <source>
        <dbReference type="ARBA" id="ARBA00022692"/>
    </source>
</evidence>
<evidence type="ECO:0000256" key="3">
    <source>
        <dbReference type="ARBA" id="ARBA00022475"/>
    </source>
</evidence>
<dbReference type="Pfam" id="PF07690">
    <property type="entry name" value="MFS_1"/>
    <property type="match status" value="1"/>
</dbReference>
<feature type="transmembrane region" description="Helical" evidence="7">
    <location>
        <begin position="81"/>
        <end position="101"/>
    </location>
</feature>
<evidence type="ECO:0000256" key="6">
    <source>
        <dbReference type="ARBA" id="ARBA00023136"/>
    </source>
</evidence>
<dbReference type="CDD" id="cd06173">
    <property type="entry name" value="MFS_MefA_like"/>
    <property type="match status" value="1"/>
</dbReference>
<sequence length="462" mass="48514">MTAPVSAKELFRSRSVTPFLLASVASTMAAMIQITALGKQIYDMTGRDLDLGLLGLAEFAPAFFLMTVTGSFADRYDRRHIASIGLIVEVITTGMLAWYVSTNPTDTTPIFAIVIAFGIGRAFVSPATRSMPADIAPDGGLPRLIAFHVGGWQASAIIGPVIAGFLFVASPSWPFIACMVLTAAGALLIQFAKPRHDRVAPGVSLAGGQEASVIELGDEMRPAEMLDVLGEHNAEHIAHGSTAPSASSDSGTKKKRTFHEAFEGFRVIRRNPALLGAISLDLFAVLFGGAVALLPAIAETRLHVNAVGLGWLRAAGGIGAAVITILLSIKPIQRRTGPVMFIAVGVFGLFTITLGLTHSFAIAFLSVMLLSAADSVSVYIRSTLVPLVTPSSARGRVMAVEGVFIGASNELGAFESGVAGQLLGTGRAVVLGGVATIGVVIAWIVLFPVLWQYDRFPDHPPD</sequence>
<evidence type="ECO:0000313" key="12">
    <source>
        <dbReference type="EMBL" id="CAB4964462.1"/>
    </source>
</evidence>
<dbReference type="EMBL" id="CAESAL010000007">
    <property type="protein sequence ID" value="CAB4333263.1"/>
    <property type="molecule type" value="Genomic_DNA"/>
</dbReference>
<protein>
    <submittedName>
        <fullName evidence="8">Unannotated protein</fullName>
    </submittedName>
</protein>
<dbReference type="EMBL" id="CAEUNJ010000044">
    <property type="protein sequence ID" value="CAB4371839.1"/>
    <property type="molecule type" value="Genomic_DNA"/>
</dbReference>
<dbReference type="PANTHER" id="PTHR23513:SF9">
    <property type="entry name" value="ENTEROBACTIN EXPORTER ENTS"/>
    <property type="match status" value="1"/>
</dbReference>
<evidence type="ECO:0000313" key="11">
    <source>
        <dbReference type="EMBL" id="CAB4712761.1"/>
    </source>
</evidence>